<comment type="caution">
    <text evidence="1">The sequence shown here is derived from an EMBL/GenBank/DDBJ whole genome shotgun (WGS) entry which is preliminary data.</text>
</comment>
<protein>
    <submittedName>
        <fullName evidence="1">Uncharacterized protein</fullName>
    </submittedName>
</protein>
<proteinExistence type="predicted"/>
<evidence type="ECO:0000313" key="1">
    <source>
        <dbReference type="EMBL" id="KAJ3574099.1"/>
    </source>
</evidence>
<dbReference type="Proteomes" id="UP001213000">
    <property type="component" value="Unassembled WGS sequence"/>
</dbReference>
<name>A0AAD5YXJ9_9AGAR</name>
<keyword evidence="2" id="KW-1185">Reference proteome</keyword>
<dbReference type="AlphaFoldDB" id="A0AAD5YXJ9"/>
<evidence type="ECO:0000313" key="2">
    <source>
        <dbReference type="Proteomes" id="UP001213000"/>
    </source>
</evidence>
<gene>
    <name evidence="1" type="ORF">NP233_g1998</name>
</gene>
<accession>A0AAD5YXJ9</accession>
<organism evidence="1 2">
    <name type="scientific">Leucocoprinus birnbaumii</name>
    <dbReference type="NCBI Taxonomy" id="56174"/>
    <lineage>
        <taxon>Eukaryota</taxon>
        <taxon>Fungi</taxon>
        <taxon>Dikarya</taxon>
        <taxon>Basidiomycota</taxon>
        <taxon>Agaricomycotina</taxon>
        <taxon>Agaricomycetes</taxon>
        <taxon>Agaricomycetidae</taxon>
        <taxon>Agaricales</taxon>
        <taxon>Agaricineae</taxon>
        <taxon>Agaricaceae</taxon>
        <taxon>Leucocoprinus</taxon>
    </lineage>
</organism>
<sequence length="126" mass="14138">MLDRFKSARSVASFSREYLKNPTSTGAIQLVFGAPPGVPHHQWIRIMTTIQQLQERFVAGTYGPRNREAFAAILSPTELQDSRLALSRLAEYPSNNLFVITFSLGHRTQSANNEFFVVTRSVSPQP</sequence>
<dbReference type="EMBL" id="JANIEX010000081">
    <property type="protein sequence ID" value="KAJ3574099.1"/>
    <property type="molecule type" value="Genomic_DNA"/>
</dbReference>
<reference evidence="1" key="1">
    <citation type="submission" date="2022-07" db="EMBL/GenBank/DDBJ databases">
        <title>Genome Sequence of Leucocoprinus birnbaumii.</title>
        <authorList>
            <person name="Buettner E."/>
        </authorList>
    </citation>
    <scope>NUCLEOTIDE SEQUENCE</scope>
    <source>
        <strain evidence="1">VT141</strain>
    </source>
</reference>